<comment type="similarity">
    <text evidence="1">Belongs to the NADH dehydrogenase family.</text>
</comment>
<dbReference type="InterPro" id="IPR036188">
    <property type="entry name" value="FAD/NAD-bd_sf"/>
</dbReference>
<evidence type="ECO:0000256" key="1">
    <source>
        <dbReference type="ARBA" id="ARBA00005272"/>
    </source>
</evidence>
<evidence type="ECO:0000256" key="4">
    <source>
        <dbReference type="ARBA" id="ARBA00022827"/>
    </source>
</evidence>
<sequence>MSYHELSIAERATIQIGLLNRFSQRRIARLLNRSPSTISREIRRNRTTHGHYRFVMGTVTGVDLETRQVRAETLAGLQALSFEHLVLAFGTRTNLALVPGMAKHALPLKLVGDALFIRNRVLQRVARIELESDPQLRRCLGHFVVVGGGFSGVEVAGGLADFLRGALRYYPRVKPDELRGTILQDGARLLPELPEAAATVICTIGTRPHRLVEQLGVLLVRGLAAHRAVRGGPGRAARRQSRRRHHPPALHPQRRDGGRGRRPATRSTCAASPGPPPGWPPTS</sequence>
<dbReference type="Pfam" id="PF07992">
    <property type="entry name" value="Pyr_redox_2"/>
    <property type="match status" value="1"/>
</dbReference>
<dbReference type="PANTHER" id="PTHR43706:SF47">
    <property type="entry name" value="EXTERNAL NADH-UBIQUINONE OXIDOREDUCTASE 1, MITOCHONDRIAL-RELATED"/>
    <property type="match status" value="1"/>
</dbReference>
<dbReference type="Pfam" id="PF13936">
    <property type="entry name" value="HTH_38"/>
    <property type="match status" value="1"/>
</dbReference>
<protein>
    <recommendedName>
        <fullName evidence="2">NADH:ubiquinone reductase (non-electrogenic)</fullName>
        <ecNumber evidence="2">1.6.5.9</ecNumber>
    </recommendedName>
</protein>
<evidence type="ECO:0000259" key="10">
    <source>
        <dbReference type="Pfam" id="PF13936"/>
    </source>
</evidence>
<dbReference type="Proteomes" id="UP000068210">
    <property type="component" value="Chromosome"/>
</dbReference>
<evidence type="ECO:0000313" key="11">
    <source>
        <dbReference type="EMBL" id="AJE21600.1"/>
    </source>
</evidence>
<organism evidence="11 12">
    <name type="scientific">Azotobacter chroococcum NCIMB 8003</name>
    <dbReference type="NCBI Taxonomy" id="1328314"/>
    <lineage>
        <taxon>Bacteria</taxon>
        <taxon>Pseudomonadati</taxon>
        <taxon>Pseudomonadota</taxon>
        <taxon>Gammaproteobacteria</taxon>
        <taxon>Pseudomonadales</taxon>
        <taxon>Pseudomonadaceae</taxon>
        <taxon>Azotobacter</taxon>
    </lineage>
</organism>
<evidence type="ECO:0000313" key="12">
    <source>
        <dbReference type="Proteomes" id="UP000068210"/>
    </source>
</evidence>
<dbReference type="InterPro" id="IPR045024">
    <property type="entry name" value="NDH-2"/>
</dbReference>
<dbReference type="GO" id="GO:0050136">
    <property type="term" value="F:NADH dehydrogenase (quinone) (non-electrogenic) activity"/>
    <property type="evidence" value="ECO:0007669"/>
    <property type="project" value="UniProtKB-EC"/>
</dbReference>
<keyword evidence="3" id="KW-0285">Flavoprotein</keyword>
<dbReference type="EC" id="1.6.5.9" evidence="2"/>
<feature type="compositionally biased region" description="Pro residues" evidence="8">
    <location>
        <begin position="273"/>
        <end position="283"/>
    </location>
</feature>
<feature type="domain" description="Transposase IS30-like HTH" evidence="10">
    <location>
        <begin position="2"/>
        <end position="45"/>
    </location>
</feature>
<dbReference type="InterPro" id="IPR023753">
    <property type="entry name" value="FAD/NAD-binding_dom"/>
</dbReference>
<feature type="compositionally biased region" description="Basic residues" evidence="8">
    <location>
        <begin position="236"/>
        <end position="248"/>
    </location>
</feature>
<comment type="catalytic activity">
    <reaction evidence="7">
        <text>a quinone + NADH + H(+) = a quinol + NAD(+)</text>
        <dbReference type="Rhea" id="RHEA:46160"/>
        <dbReference type="ChEBI" id="CHEBI:15378"/>
        <dbReference type="ChEBI" id="CHEBI:24646"/>
        <dbReference type="ChEBI" id="CHEBI:57540"/>
        <dbReference type="ChEBI" id="CHEBI:57945"/>
        <dbReference type="ChEBI" id="CHEBI:132124"/>
        <dbReference type="EC" id="1.6.5.9"/>
    </reaction>
</comment>
<evidence type="ECO:0000256" key="5">
    <source>
        <dbReference type="ARBA" id="ARBA00023002"/>
    </source>
</evidence>
<evidence type="ECO:0000256" key="2">
    <source>
        <dbReference type="ARBA" id="ARBA00012637"/>
    </source>
</evidence>
<name>A0A0C4WPY0_9GAMM</name>
<dbReference type="STRING" id="1328314.Achr_21510"/>
<dbReference type="SUPFAM" id="SSF51905">
    <property type="entry name" value="FAD/NAD(P)-binding domain"/>
    <property type="match status" value="1"/>
</dbReference>
<dbReference type="Gene3D" id="3.50.50.100">
    <property type="match status" value="1"/>
</dbReference>
<proteinExistence type="inferred from homology"/>
<keyword evidence="5" id="KW-0560">Oxidoreductase</keyword>
<keyword evidence="12" id="KW-1185">Reference proteome</keyword>
<dbReference type="KEGG" id="acx:Achr_21510"/>
<gene>
    <name evidence="11" type="ORF">Achr_21510</name>
</gene>
<evidence type="ECO:0000259" key="9">
    <source>
        <dbReference type="Pfam" id="PF07992"/>
    </source>
</evidence>
<dbReference type="PANTHER" id="PTHR43706">
    <property type="entry name" value="NADH DEHYDROGENASE"/>
    <property type="match status" value="1"/>
</dbReference>
<feature type="region of interest" description="Disordered" evidence="8">
    <location>
        <begin position="229"/>
        <end position="283"/>
    </location>
</feature>
<dbReference type="InterPro" id="IPR025246">
    <property type="entry name" value="IS30-like_HTH"/>
</dbReference>
<keyword evidence="6" id="KW-0520">NAD</keyword>
<dbReference type="HOGENOM" id="CLU_982284_0_0_6"/>
<evidence type="ECO:0000256" key="8">
    <source>
        <dbReference type="SAM" id="MobiDB-lite"/>
    </source>
</evidence>
<evidence type="ECO:0000256" key="3">
    <source>
        <dbReference type="ARBA" id="ARBA00022630"/>
    </source>
</evidence>
<dbReference type="EMBL" id="CP010415">
    <property type="protein sequence ID" value="AJE21600.1"/>
    <property type="molecule type" value="Genomic_DNA"/>
</dbReference>
<accession>A0A0C4WPY0</accession>
<dbReference type="AlphaFoldDB" id="A0A0C4WPY0"/>
<feature type="domain" description="FAD/NAD(P)-binding" evidence="9">
    <location>
        <begin position="46"/>
        <end position="198"/>
    </location>
</feature>
<reference evidence="11 12" key="1">
    <citation type="journal article" date="2015" name="PLoS ONE">
        <title>Azotobacter Genomes: The Genome of Azotobacter chroococcum NCIMB 8003 (ATCC 4412).</title>
        <authorList>
            <person name="Robson R.L."/>
            <person name="Jones R."/>
            <person name="Robson R.M."/>
            <person name="Schwartz A."/>
            <person name="Richardson T.H."/>
        </authorList>
    </citation>
    <scope>NUCLEOTIDE SEQUENCE [LARGE SCALE GENOMIC DNA]</scope>
    <source>
        <strain evidence="11 12">NCIMB 8003</strain>
    </source>
</reference>
<evidence type="ECO:0000256" key="7">
    <source>
        <dbReference type="ARBA" id="ARBA00047599"/>
    </source>
</evidence>
<evidence type="ECO:0000256" key="6">
    <source>
        <dbReference type="ARBA" id="ARBA00023027"/>
    </source>
</evidence>
<keyword evidence="4" id="KW-0274">FAD</keyword>